<reference evidence="8" key="1">
    <citation type="journal article" date="2012" name="Proc. Natl. Acad. Sci. U.S.A.">
        <title>Antigenic diversity is generated by distinct evolutionary mechanisms in African trypanosome species.</title>
        <authorList>
            <person name="Jackson A.P."/>
            <person name="Berry A."/>
            <person name="Aslett M."/>
            <person name="Allison H.C."/>
            <person name="Burton P."/>
            <person name="Vavrova-Anderson J."/>
            <person name="Brown R."/>
            <person name="Browne H."/>
            <person name="Corton N."/>
            <person name="Hauser H."/>
            <person name="Gamble J."/>
            <person name="Gilderthorp R."/>
            <person name="Marcello L."/>
            <person name="McQuillan J."/>
            <person name="Otto T.D."/>
            <person name="Quail M.A."/>
            <person name="Sanders M.J."/>
            <person name="van Tonder A."/>
            <person name="Ginger M.L."/>
            <person name="Field M.C."/>
            <person name="Barry J.D."/>
            <person name="Hertz-Fowler C."/>
            <person name="Berriman M."/>
        </authorList>
    </citation>
    <scope>NUCLEOTIDE SEQUENCE</scope>
    <source>
        <strain evidence="8">Y486</strain>
    </source>
</reference>
<dbReference type="VEuPathDB" id="TriTrypDB:TvY486_1101330"/>
<proteinExistence type="predicted"/>
<evidence type="ECO:0000256" key="3">
    <source>
        <dbReference type="ARBA" id="ARBA00022771"/>
    </source>
</evidence>
<feature type="compositionally biased region" description="Polar residues" evidence="6">
    <location>
        <begin position="19"/>
        <end position="29"/>
    </location>
</feature>
<feature type="compositionally biased region" description="Basic and acidic residues" evidence="6">
    <location>
        <begin position="107"/>
        <end position="118"/>
    </location>
</feature>
<organism evidence="8">
    <name type="scientific">Trypanosoma vivax (strain Y486)</name>
    <dbReference type="NCBI Taxonomy" id="1055687"/>
    <lineage>
        <taxon>Eukaryota</taxon>
        <taxon>Discoba</taxon>
        <taxon>Euglenozoa</taxon>
        <taxon>Kinetoplastea</taxon>
        <taxon>Metakinetoplastina</taxon>
        <taxon>Trypanosomatida</taxon>
        <taxon>Trypanosomatidae</taxon>
        <taxon>Trypanosoma</taxon>
        <taxon>Duttonella</taxon>
    </lineage>
</organism>
<evidence type="ECO:0000256" key="4">
    <source>
        <dbReference type="ARBA" id="ARBA00022833"/>
    </source>
</evidence>
<accession>G0UA17</accession>
<dbReference type="OMA" id="NEMETDG"/>
<evidence type="ECO:0000256" key="5">
    <source>
        <dbReference type="PROSITE-ProRule" id="PRU01371"/>
    </source>
</evidence>
<dbReference type="EMBL" id="HE573027">
    <property type="protein sequence ID" value="CCC52648.1"/>
    <property type="molecule type" value="Genomic_DNA"/>
</dbReference>
<evidence type="ECO:0000259" key="7">
    <source>
        <dbReference type="PROSITE" id="PS52027"/>
    </source>
</evidence>
<feature type="region of interest" description="Disordered" evidence="6">
    <location>
        <begin position="1"/>
        <end position="29"/>
    </location>
</feature>
<dbReference type="PANTHER" id="PTHR13555:SF65">
    <property type="entry name" value="C2H2-TYPE DOMAIN-CONTAINING PROTEIN"/>
    <property type="match status" value="1"/>
</dbReference>
<feature type="region of interest" description="Disordered" evidence="6">
    <location>
        <begin position="83"/>
        <end position="132"/>
    </location>
</feature>
<evidence type="ECO:0000256" key="6">
    <source>
        <dbReference type="SAM" id="MobiDB-lite"/>
    </source>
</evidence>
<evidence type="ECO:0000256" key="1">
    <source>
        <dbReference type="ARBA" id="ARBA00022723"/>
    </source>
</evidence>
<evidence type="ECO:0000313" key="8">
    <source>
        <dbReference type="EMBL" id="CCC52648.1"/>
    </source>
</evidence>
<sequence length="512" mass="56579">MFEDGSPSASYTRRGARSPSRSNSAFETGQQEGSYFALSMFDGATLLREQKQLLEAASASEIRNSLFLRLRLNARQRFTMQHNQLSERRAVRSRCATETSGNRPAKINRDVIPHRQTNDESEQQRNPYTPHQLGDVVPANVHERVHREHSTLPCYLGAITPVEAHQSVIPVELQASLSRRGSCESYLRANDSSVAQDQECHTRNPITSSGDVRGSVSNNCSVPTMVSLRMESQCGSRSPSVLCTPREGRAGELGEQELKREEHQSASQDVTPRMTDVIQRLQLQSLRANSIDEMPASVAARQSVEGLNSVGNSTAEFGDMDRSLYTARVTSALTSGNVGASSNVDQWTATPEGPIESLRPCPACGRQFSAFSRWPRHVAVCEMRQMQNPKVLGPSRNRQSTAKRRSSNSFLGESLQLSALIDRKTQSCTNMDDSTVDGRTRFRRNNSLRVAGGLQQNSMRSQGSLTDNNEMETDGDNRVQCPSCGRRFAFGAAERHIPLCKGRSGIPRTTRS</sequence>
<keyword evidence="3 5" id="KW-0863">Zinc-finger</keyword>
<evidence type="ECO:0000256" key="2">
    <source>
        <dbReference type="ARBA" id="ARBA00022737"/>
    </source>
</evidence>
<dbReference type="PANTHER" id="PTHR13555">
    <property type="entry name" value="C2H2 ZINC FINGER CGI-62-RELATED"/>
    <property type="match status" value="1"/>
</dbReference>
<dbReference type="PROSITE" id="PS52027">
    <property type="entry name" value="ZF_C2HC_C3H"/>
    <property type="match status" value="1"/>
</dbReference>
<feature type="region of interest" description="Disordered" evidence="6">
    <location>
        <begin position="453"/>
        <end position="478"/>
    </location>
</feature>
<dbReference type="GO" id="GO:0008270">
    <property type="term" value="F:zinc ion binding"/>
    <property type="evidence" value="ECO:0007669"/>
    <property type="project" value="UniProtKB-KW"/>
</dbReference>
<gene>
    <name evidence="8" type="ORF">TVY486_1101330</name>
</gene>
<protein>
    <recommendedName>
        <fullName evidence="7">C2HC/C3H-type domain-containing protein</fullName>
    </recommendedName>
</protein>
<feature type="compositionally biased region" description="Polar residues" evidence="6">
    <location>
        <begin position="454"/>
        <end position="468"/>
    </location>
</feature>
<dbReference type="AlphaFoldDB" id="G0UA17"/>
<keyword evidence="4" id="KW-0862">Zinc</keyword>
<keyword evidence="1" id="KW-0479">Metal-binding</keyword>
<feature type="region of interest" description="Disordered" evidence="6">
    <location>
        <begin position="390"/>
        <end position="409"/>
    </location>
</feature>
<dbReference type="Pfam" id="PF13913">
    <property type="entry name" value="zf-C2HC_2"/>
    <property type="match status" value="2"/>
</dbReference>
<keyword evidence="2" id="KW-0677">Repeat</keyword>
<name>G0UA17_TRYVY</name>
<dbReference type="InterPro" id="IPR049899">
    <property type="entry name" value="Znf_C2HC_C3H"/>
</dbReference>
<dbReference type="InterPro" id="IPR026319">
    <property type="entry name" value="ZC2HC1A/B-like"/>
</dbReference>
<feature type="domain" description="C2HC/C3H-type" evidence="7">
    <location>
        <begin position="477"/>
        <end position="506"/>
    </location>
</feature>